<dbReference type="EMBL" id="LUCH01021152">
    <property type="protein sequence ID" value="KAF5394098.1"/>
    <property type="molecule type" value="Genomic_DNA"/>
</dbReference>
<reference evidence="1" key="1">
    <citation type="submission" date="2019-05" db="EMBL/GenBank/DDBJ databases">
        <title>Annotation for the trematode Paragonimus heterotremus.</title>
        <authorList>
            <person name="Choi Y.-J."/>
        </authorList>
    </citation>
    <scope>NUCLEOTIDE SEQUENCE</scope>
    <source>
        <strain evidence="1">LC</strain>
    </source>
</reference>
<keyword evidence="2" id="KW-1185">Reference proteome</keyword>
<evidence type="ECO:0000313" key="1">
    <source>
        <dbReference type="EMBL" id="KAF5394098.1"/>
    </source>
</evidence>
<proteinExistence type="predicted"/>
<name>A0A8J4SEM0_9TREM</name>
<protein>
    <submittedName>
        <fullName evidence="1">Uncharacterized protein</fullName>
    </submittedName>
</protein>
<organism evidence="1 2">
    <name type="scientific">Paragonimus heterotremus</name>
    <dbReference type="NCBI Taxonomy" id="100268"/>
    <lineage>
        <taxon>Eukaryota</taxon>
        <taxon>Metazoa</taxon>
        <taxon>Spiralia</taxon>
        <taxon>Lophotrochozoa</taxon>
        <taxon>Platyhelminthes</taxon>
        <taxon>Trematoda</taxon>
        <taxon>Digenea</taxon>
        <taxon>Plagiorchiida</taxon>
        <taxon>Troglotremata</taxon>
        <taxon>Troglotrematidae</taxon>
        <taxon>Paragonimus</taxon>
    </lineage>
</organism>
<accession>A0A8J4SEM0</accession>
<evidence type="ECO:0000313" key="2">
    <source>
        <dbReference type="Proteomes" id="UP000748531"/>
    </source>
</evidence>
<dbReference type="OrthoDB" id="6781668at2759"/>
<dbReference type="Proteomes" id="UP000748531">
    <property type="component" value="Unassembled WGS sequence"/>
</dbReference>
<sequence length="106" mass="12342">MVWLNTTTNERINIDRYVEFTGWLSFSRNDKSNQADFHSRRSCGVSPYDRGVWRNLLDLIGLPGYTGSVNTDWRRIYSLDQILDSQLTNSPKTDKVNYINNYGETV</sequence>
<comment type="caution">
    <text evidence="1">The sequence shown here is derived from an EMBL/GenBank/DDBJ whole genome shotgun (WGS) entry which is preliminary data.</text>
</comment>
<gene>
    <name evidence="1" type="ORF">PHET_12234</name>
</gene>
<dbReference type="AlphaFoldDB" id="A0A8J4SEM0"/>